<proteinExistence type="predicted"/>
<feature type="compositionally biased region" description="Basic and acidic residues" evidence="1">
    <location>
        <begin position="98"/>
        <end position="107"/>
    </location>
</feature>
<dbReference type="AlphaFoldDB" id="A0AAV7W236"/>
<accession>A0AAV7W236</accession>
<protein>
    <submittedName>
        <fullName evidence="2">Uncharacterized protein</fullName>
    </submittedName>
</protein>
<sequence length="143" mass="15447">MCGGPGGTLQKMQREARGSWWSLGRARPQSGKILASRVARDNGRWSYPIGGARADRPQQASLVCSEWRGGIARGLTLPCRPPTWTCSSSSSPHPCGADPERRSWRSHAAEQKNLPCVKGPWRPFHGQCSAGDGRGQQEGPPCA</sequence>
<dbReference type="EMBL" id="JANPWB010000002">
    <property type="protein sequence ID" value="KAJ1206385.1"/>
    <property type="molecule type" value="Genomic_DNA"/>
</dbReference>
<feature type="compositionally biased region" description="Low complexity" evidence="1">
    <location>
        <begin position="84"/>
        <end position="95"/>
    </location>
</feature>
<name>A0AAV7W236_PLEWA</name>
<organism evidence="2 3">
    <name type="scientific">Pleurodeles waltl</name>
    <name type="common">Iberian ribbed newt</name>
    <dbReference type="NCBI Taxonomy" id="8319"/>
    <lineage>
        <taxon>Eukaryota</taxon>
        <taxon>Metazoa</taxon>
        <taxon>Chordata</taxon>
        <taxon>Craniata</taxon>
        <taxon>Vertebrata</taxon>
        <taxon>Euteleostomi</taxon>
        <taxon>Amphibia</taxon>
        <taxon>Batrachia</taxon>
        <taxon>Caudata</taxon>
        <taxon>Salamandroidea</taxon>
        <taxon>Salamandridae</taxon>
        <taxon>Pleurodelinae</taxon>
        <taxon>Pleurodeles</taxon>
    </lineage>
</organism>
<comment type="caution">
    <text evidence="2">The sequence shown here is derived from an EMBL/GenBank/DDBJ whole genome shotgun (WGS) entry which is preliminary data.</text>
</comment>
<feature type="region of interest" description="Disordered" evidence="1">
    <location>
        <begin position="84"/>
        <end position="107"/>
    </location>
</feature>
<keyword evidence="3" id="KW-1185">Reference proteome</keyword>
<evidence type="ECO:0000256" key="1">
    <source>
        <dbReference type="SAM" id="MobiDB-lite"/>
    </source>
</evidence>
<gene>
    <name evidence="2" type="ORF">NDU88_001790</name>
</gene>
<evidence type="ECO:0000313" key="3">
    <source>
        <dbReference type="Proteomes" id="UP001066276"/>
    </source>
</evidence>
<dbReference type="Proteomes" id="UP001066276">
    <property type="component" value="Chromosome 1_2"/>
</dbReference>
<reference evidence="2" key="1">
    <citation type="journal article" date="2022" name="bioRxiv">
        <title>Sequencing and chromosome-scale assembly of the giantPleurodeles waltlgenome.</title>
        <authorList>
            <person name="Brown T."/>
            <person name="Elewa A."/>
            <person name="Iarovenko S."/>
            <person name="Subramanian E."/>
            <person name="Araus A.J."/>
            <person name="Petzold A."/>
            <person name="Susuki M."/>
            <person name="Suzuki K.-i.T."/>
            <person name="Hayashi T."/>
            <person name="Toyoda A."/>
            <person name="Oliveira C."/>
            <person name="Osipova E."/>
            <person name="Leigh N.D."/>
            <person name="Simon A."/>
            <person name="Yun M.H."/>
        </authorList>
    </citation>
    <scope>NUCLEOTIDE SEQUENCE</scope>
    <source>
        <strain evidence="2">20211129_DDA</strain>
        <tissue evidence="2">Liver</tissue>
    </source>
</reference>
<evidence type="ECO:0000313" key="2">
    <source>
        <dbReference type="EMBL" id="KAJ1206385.1"/>
    </source>
</evidence>